<evidence type="ECO:0000256" key="1">
    <source>
        <dbReference type="SAM" id="Phobius"/>
    </source>
</evidence>
<organism evidence="2 3">
    <name type="scientific">Caenorhabditis auriculariae</name>
    <dbReference type="NCBI Taxonomy" id="2777116"/>
    <lineage>
        <taxon>Eukaryota</taxon>
        <taxon>Metazoa</taxon>
        <taxon>Ecdysozoa</taxon>
        <taxon>Nematoda</taxon>
        <taxon>Chromadorea</taxon>
        <taxon>Rhabditida</taxon>
        <taxon>Rhabditina</taxon>
        <taxon>Rhabditomorpha</taxon>
        <taxon>Rhabditoidea</taxon>
        <taxon>Rhabditidae</taxon>
        <taxon>Peloderinae</taxon>
        <taxon>Caenorhabditis</taxon>
    </lineage>
</organism>
<gene>
    <name evidence="2" type="ORF">CAUJ_LOCUS15499</name>
</gene>
<keyword evidence="3" id="KW-1185">Reference proteome</keyword>
<dbReference type="AlphaFoldDB" id="A0A8S1I054"/>
<dbReference type="EMBL" id="CAJGYM010000186">
    <property type="protein sequence ID" value="CAD6199597.1"/>
    <property type="molecule type" value="Genomic_DNA"/>
</dbReference>
<sequence>MEFETGRYFVDAVYGTFLIFSCTRVFKPEVYPEFFSLKVYILASRLFLFSIATNFTAPNLYVAFKAMQAAGPEETIIFLMPYILVYLGLVLCFPRKFLVISVIFWFSVANWEFLERQQNQKTDTNVI</sequence>
<comment type="caution">
    <text evidence="2">The sequence shown here is derived from an EMBL/GenBank/DDBJ whole genome shotgun (WGS) entry which is preliminary data.</text>
</comment>
<keyword evidence="1" id="KW-0812">Transmembrane</keyword>
<accession>A0A8S1I054</accession>
<feature type="transmembrane region" description="Helical" evidence="1">
    <location>
        <begin position="6"/>
        <end position="26"/>
    </location>
</feature>
<evidence type="ECO:0000313" key="3">
    <source>
        <dbReference type="Proteomes" id="UP000835052"/>
    </source>
</evidence>
<evidence type="ECO:0000313" key="2">
    <source>
        <dbReference type="EMBL" id="CAD6199597.1"/>
    </source>
</evidence>
<reference evidence="2" key="1">
    <citation type="submission" date="2020-10" db="EMBL/GenBank/DDBJ databases">
        <authorList>
            <person name="Kikuchi T."/>
        </authorList>
    </citation>
    <scope>NUCLEOTIDE SEQUENCE</scope>
    <source>
        <strain evidence="2">NKZ352</strain>
    </source>
</reference>
<keyword evidence="1" id="KW-0472">Membrane</keyword>
<dbReference type="Proteomes" id="UP000835052">
    <property type="component" value="Unassembled WGS sequence"/>
</dbReference>
<dbReference type="PROSITE" id="PS51257">
    <property type="entry name" value="PROKAR_LIPOPROTEIN"/>
    <property type="match status" value="1"/>
</dbReference>
<protein>
    <submittedName>
        <fullName evidence="2">Uncharacterized protein</fullName>
    </submittedName>
</protein>
<feature type="transmembrane region" description="Helical" evidence="1">
    <location>
        <begin position="76"/>
        <end position="93"/>
    </location>
</feature>
<keyword evidence="1" id="KW-1133">Transmembrane helix</keyword>
<name>A0A8S1I054_9PELO</name>
<feature type="transmembrane region" description="Helical" evidence="1">
    <location>
        <begin position="46"/>
        <end position="64"/>
    </location>
</feature>
<proteinExistence type="predicted"/>